<evidence type="ECO:0000313" key="1">
    <source>
        <dbReference type="Proteomes" id="UP000887580"/>
    </source>
</evidence>
<dbReference type="WBParaSite" id="PS1159_v2.g14221.t1">
    <property type="protein sequence ID" value="PS1159_v2.g14221.t1"/>
    <property type="gene ID" value="PS1159_v2.g14221"/>
</dbReference>
<name>A0AC35F8I6_9BILA</name>
<sequence length="239" mass="27428">MHSKYYYSFCITGDLWPPIIQLCMGMERACSILYPVLFREKVERNSKLIILLTILFVFVSLMIGFTIAFTTKDAGNVLYYCGRKAAFSKVYGTFIYSTNVFCYLFGFIFNLMAYIKALTLKKTPQASRLNHIRKIRYYLCISLLSTVLVSVPNLISIFSVWVKEVDNAISKPAVWMACFNSALSPFVYFAFNRDYRNRCFQLIEIQRHSTKVITAYTATTRGGGRNHFTVTPSVAIADR</sequence>
<dbReference type="Proteomes" id="UP000887580">
    <property type="component" value="Unplaced"/>
</dbReference>
<accession>A0AC35F8I6</accession>
<evidence type="ECO:0000313" key="2">
    <source>
        <dbReference type="WBParaSite" id="PS1159_v2.g14221.t1"/>
    </source>
</evidence>
<proteinExistence type="predicted"/>
<protein>
    <submittedName>
        <fullName evidence="2">G-protein coupled receptors family 1 profile domain-containing protein</fullName>
    </submittedName>
</protein>
<organism evidence="1 2">
    <name type="scientific">Panagrolaimus sp. PS1159</name>
    <dbReference type="NCBI Taxonomy" id="55785"/>
    <lineage>
        <taxon>Eukaryota</taxon>
        <taxon>Metazoa</taxon>
        <taxon>Ecdysozoa</taxon>
        <taxon>Nematoda</taxon>
        <taxon>Chromadorea</taxon>
        <taxon>Rhabditida</taxon>
        <taxon>Tylenchina</taxon>
        <taxon>Panagrolaimomorpha</taxon>
        <taxon>Panagrolaimoidea</taxon>
        <taxon>Panagrolaimidae</taxon>
        <taxon>Panagrolaimus</taxon>
    </lineage>
</organism>
<reference evidence="2" key="1">
    <citation type="submission" date="2022-11" db="UniProtKB">
        <authorList>
            <consortium name="WormBaseParasite"/>
        </authorList>
    </citation>
    <scope>IDENTIFICATION</scope>
</reference>